<gene>
    <name evidence="2" type="ORF">A2648_01250</name>
</gene>
<evidence type="ECO:0000313" key="2">
    <source>
        <dbReference type="EMBL" id="OGZ04195.1"/>
    </source>
</evidence>
<comment type="caution">
    <text evidence="2">The sequence shown here is derived from an EMBL/GenBank/DDBJ whole genome shotgun (WGS) entry which is preliminary data.</text>
</comment>
<reference evidence="2 3" key="1">
    <citation type="journal article" date="2016" name="Nat. Commun.">
        <title>Thousands of microbial genomes shed light on interconnected biogeochemical processes in an aquifer system.</title>
        <authorList>
            <person name="Anantharaman K."/>
            <person name="Brown C.T."/>
            <person name="Hug L.A."/>
            <person name="Sharon I."/>
            <person name="Castelle C.J."/>
            <person name="Probst A.J."/>
            <person name="Thomas B.C."/>
            <person name="Singh A."/>
            <person name="Wilkins M.J."/>
            <person name="Karaoz U."/>
            <person name="Brodie E.L."/>
            <person name="Williams K.H."/>
            <person name="Hubbard S.S."/>
            <person name="Banfield J.F."/>
        </authorList>
    </citation>
    <scope>NUCLEOTIDE SEQUENCE [LARGE SCALE GENOMIC DNA]</scope>
</reference>
<feature type="transmembrane region" description="Helical" evidence="1">
    <location>
        <begin position="110"/>
        <end position="131"/>
    </location>
</feature>
<dbReference type="Proteomes" id="UP000178841">
    <property type="component" value="Unassembled WGS sequence"/>
</dbReference>
<keyword evidence="1" id="KW-0472">Membrane</keyword>
<accession>A0A1G2CS32</accession>
<proteinExistence type="predicted"/>
<sequence length="260" mass="29450">MDSSIPPPIFEPRYLNIDFLFNQVYIFFHWLFGVLGFLGEAIAPDNAINGVGGSGTDTNGLGRNSVENNSDGYSYNNNLYSSSQGGQNSLNSGVGFDDASFYGQSQGNPIFTTSLSILSILLITIIIYSFVRLREIRKEQEKELAKIISYGPEPTPRHEKWQIVLDHLDSANPSEWKLAILEADNMLDEMVRRMGYSGENLGERLKTIEPSDFSNIQSAWEAHKVRNKIAHEGSEFFFSHREAKRIVGLYEEVFREFEFI</sequence>
<keyword evidence="1" id="KW-1133">Transmembrane helix</keyword>
<keyword evidence="1" id="KW-0812">Transmembrane</keyword>
<evidence type="ECO:0000256" key="1">
    <source>
        <dbReference type="SAM" id="Phobius"/>
    </source>
</evidence>
<feature type="transmembrane region" description="Helical" evidence="1">
    <location>
        <begin position="20"/>
        <end position="39"/>
    </location>
</feature>
<protein>
    <submittedName>
        <fullName evidence="2">Uncharacterized protein</fullName>
    </submittedName>
</protein>
<dbReference type="AlphaFoldDB" id="A0A1G2CS32"/>
<organism evidence="2 3">
    <name type="scientific">Candidatus Lloydbacteria bacterium RIFCSPHIGHO2_01_FULL_41_20</name>
    <dbReference type="NCBI Taxonomy" id="1798657"/>
    <lineage>
        <taxon>Bacteria</taxon>
        <taxon>Candidatus Lloydiibacteriota</taxon>
    </lineage>
</organism>
<dbReference type="STRING" id="1798657.A2648_01250"/>
<evidence type="ECO:0000313" key="3">
    <source>
        <dbReference type="Proteomes" id="UP000178841"/>
    </source>
</evidence>
<dbReference type="EMBL" id="MHLH01000010">
    <property type="protein sequence ID" value="OGZ04195.1"/>
    <property type="molecule type" value="Genomic_DNA"/>
</dbReference>
<name>A0A1G2CS32_9BACT</name>